<dbReference type="CDD" id="cd01129">
    <property type="entry name" value="PulE-GspE-like"/>
    <property type="match status" value="1"/>
</dbReference>
<evidence type="ECO:0000256" key="2">
    <source>
        <dbReference type="ARBA" id="ARBA00022741"/>
    </source>
</evidence>
<dbReference type="PANTHER" id="PTHR30258">
    <property type="entry name" value="TYPE II SECRETION SYSTEM PROTEIN GSPE-RELATED"/>
    <property type="match status" value="1"/>
</dbReference>
<dbReference type="GO" id="GO:0005886">
    <property type="term" value="C:plasma membrane"/>
    <property type="evidence" value="ECO:0007669"/>
    <property type="project" value="TreeGrafter"/>
</dbReference>
<dbReference type="SUPFAM" id="SSF52540">
    <property type="entry name" value="P-loop containing nucleoside triphosphate hydrolases"/>
    <property type="match status" value="1"/>
</dbReference>
<dbReference type="PANTHER" id="PTHR30258:SF1">
    <property type="entry name" value="PROTEIN TRANSPORT PROTEIN HOFB HOMOLOG"/>
    <property type="match status" value="1"/>
</dbReference>
<dbReference type="SMART" id="SM00382">
    <property type="entry name" value="AAA"/>
    <property type="match status" value="1"/>
</dbReference>
<dbReference type="PROSITE" id="PS00662">
    <property type="entry name" value="T2SP_E"/>
    <property type="match status" value="1"/>
</dbReference>
<dbReference type="InterPro" id="IPR003593">
    <property type="entry name" value="AAA+_ATPase"/>
</dbReference>
<gene>
    <name evidence="5" type="ORF">COV55_02150</name>
</gene>
<keyword evidence="2" id="KW-0547">Nucleotide-binding</keyword>
<organism evidence="5 6">
    <name type="scientific">Candidatus Komeilibacteria bacterium CG11_big_fil_rev_8_21_14_0_20_36_20</name>
    <dbReference type="NCBI Taxonomy" id="1974477"/>
    <lineage>
        <taxon>Bacteria</taxon>
        <taxon>Candidatus Komeiliibacteriota</taxon>
    </lineage>
</organism>
<dbReference type="InterPro" id="IPR037257">
    <property type="entry name" value="T2SS_E_N_sf"/>
</dbReference>
<name>A0A2H0NFE4_9BACT</name>
<dbReference type="Gene3D" id="3.30.450.90">
    <property type="match status" value="1"/>
</dbReference>
<dbReference type="InterPro" id="IPR007831">
    <property type="entry name" value="T2SS_GspE_N"/>
</dbReference>
<feature type="domain" description="Bacterial type II secretion system protein E" evidence="4">
    <location>
        <begin position="375"/>
        <end position="389"/>
    </location>
</feature>
<dbReference type="InterPro" id="IPR001482">
    <property type="entry name" value="T2SS/T4SS_dom"/>
</dbReference>
<dbReference type="InterPro" id="IPR027417">
    <property type="entry name" value="P-loop_NTPase"/>
</dbReference>
<dbReference type="EMBL" id="PCWQ01000008">
    <property type="protein sequence ID" value="PIR06885.1"/>
    <property type="molecule type" value="Genomic_DNA"/>
</dbReference>
<evidence type="ECO:0000313" key="5">
    <source>
        <dbReference type="EMBL" id="PIR06885.1"/>
    </source>
</evidence>
<dbReference type="GO" id="GO:0005524">
    <property type="term" value="F:ATP binding"/>
    <property type="evidence" value="ECO:0007669"/>
    <property type="project" value="UniProtKB-KW"/>
</dbReference>
<dbReference type="SUPFAM" id="SSF160246">
    <property type="entry name" value="EspE N-terminal domain-like"/>
    <property type="match status" value="1"/>
</dbReference>
<sequence>MASFLPIPPEKLKEILLKNKIVSEIDWHQMKKNANRRRRGIEDVLIERGFLNERYLYELIGDELKIPYINLRKQKLKPEILEELDEKTIRAAKAIPFALEGRKLKVAFVNPTNKESLEMIKQATKKKIDIYITNYKGFRSASRLYQKNIKEEIKKILETKIPQSPDTPNKMELPIIRIIDAILEAALFERASDIHIEALSDAVVVRFRVDGELHDKVEMPLSVHNAMVARIKILSNLRTDEHRVPQDGRFSFKLDEEEESIRVSVIPAFYGEKVEMRLMTDEAQDFTLGDIGLSEQNIKLMKKQLKKPFGMILVCGPTGSGKTTTLYALINILNTEGTNICTIEDPLEYGINRVNQTQVNIKAGYDFANGLRALLRQDPDIIMVGEIRDKETAAISVRAGLTGHLVLSTLHTNNAAGVPPRLLDMGVEPYLVASTLNVVVAQRLLRKICQDCIQSFKLSANELHVLGKEFNLEQMFHRFKKLKIIEDNSTSFADLTFYHGKGCERCNGSGYKGRVAVMEILENSEVIQNCIIKNSPSNEIEKMAMAQGMINIFEDGMQKSLTGITTIEEVLSIKRE</sequence>
<dbReference type="Pfam" id="PF05157">
    <property type="entry name" value="MshEN"/>
    <property type="match status" value="1"/>
</dbReference>
<evidence type="ECO:0000259" key="4">
    <source>
        <dbReference type="PROSITE" id="PS00662"/>
    </source>
</evidence>
<dbReference type="Gene3D" id="3.30.300.160">
    <property type="entry name" value="Type II secretion system, protein E, N-terminal domain"/>
    <property type="match status" value="1"/>
</dbReference>
<accession>A0A2H0NFE4</accession>
<reference evidence="5 6" key="1">
    <citation type="submission" date="2017-09" db="EMBL/GenBank/DDBJ databases">
        <title>Depth-based differentiation of microbial function through sediment-hosted aquifers and enrichment of novel symbionts in the deep terrestrial subsurface.</title>
        <authorList>
            <person name="Probst A.J."/>
            <person name="Ladd B."/>
            <person name="Jarett J.K."/>
            <person name="Geller-Mcgrath D.E."/>
            <person name="Sieber C.M."/>
            <person name="Emerson J.B."/>
            <person name="Anantharaman K."/>
            <person name="Thomas B.C."/>
            <person name="Malmstrom R."/>
            <person name="Stieglmeier M."/>
            <person name="Klingl A."/>
            <person name="Woyke T."/>
            <person name="Ryan C.M."/>
            <person name="Banfield J.F."/>
        </authorList>
    </citation>
    <scope>NUCLEOTIDE SEQUENCE [LARGE SCALE GENOMIC DNA]</scope>
    <source>
        <strain evidence="5">CG11_big_fil_rev_8_21_14_0_20_36_20</strain>
    </source>
</reference>
<dbReference type="Proteomes" id="UP000230564">
    <property type="component" value="Unassembled WGS sequence"/>
</dbReference>
<dbReference type="Gene3D" id="3.40.50.300">
    <property type="entry name" value="P-loop containing nucleotide triphosphate hydrolases"/>
    <property type="match status" value="1"/>
</dbReference>
<dbReference type="FunFam" id="3.40.50.300:FF:000398">
    <property type="entry name" value="Type IV pilus assembly ATPase PilB"/>
    <property type="match status" value="1"/>
</dbReference>
<keyword evidence="3" id="KW-0067">ATP-binding</keyword>
<evidence type="ECO:0000256" key="3">
    <source>
        <dbReference type="ARBA" id="ARBA00022840"/>
    </source>
</evidence>
<comment type="caution">
    <text evidence="5">The sequence shown here is derived from an EMBL/GenBank/DDBJ whole genome shotgun (WGS) entry which is preliminary data.</text>
</comment>
<evidence type="ECO:0000313" key="6">
    <source>
        <dbReference type="Proteomes" id="UP000230564"/>
    </source>
</evidence>
<dbReference type="GO" id="GO:0016887">
    <property type="term" value="F:ATP hydrolysis activity"/>
    <property type="evidence" value="ECO:0007669"/>
    <property type="project" value="TreeGrafter"/>
</dbReference>
<dbReference type="AlphaFoldDB" id="A0A2H0NFE4"/>
<comment type="similarity">
    <text evidence="1">Belongs to the GSP E family.</text>
</comment>
<dbReference type="Pfam" id="PF00437">
    <property type="entry name" value="T2SSE"/>
    <property type="match status" value="1"/>
</dbReference>
<evidence type="ECO:0000256" key="1">
    <source>
        <dbReference type="ARBA" id="ARBA00006611"/>
    </source>
</evidence>
<protein>
    <recommendedName>
        <fullName evidence="4">Bacterial type II secretion system protein E domain-containing protein</fullName>
    </recommendedName>
</protein>
<proteinExistence type="inferred from homology"/>